<protein>
    <submittedName>
        <fullName evidence="3">Acetylxylan esterase</fullName>
    </submittedName>
</protein>
<dbReference type="PANTHER" id="PTHR22946:SF0">
    <property type="entry name" value="DIENELACTONE HYDROLASE DOMAIN-CONTAINING PROTEIN"/>
    <property type="match status" value="1"/>
</dbReference>
<dbReference type="PANTHER" id="PTHR22946">
    <property type="entry name" value="DIENELACTONE HYDROLASE DOMAIN-CONTAINING PROTEIN-RELATED"/>
    <property type="match status" value="1"/>
</dbReference>
<evidence type="ECO:0000256" key="1">
    <source>
        <dbReference type="SAM" id="Phobius"/>
    </source>
</evidence>
<proteinExistence type="predicted"/>
<feature type="domain" description="Acetyl xylan esterase" evidence="2">
    <location>
        <begin position="84"/>
        <end position="224"/>
    </location>
</feature>
<dbReference type="InterPro" id="IPR050261">
    <property type="entry name" value="FrsA_esterase"/>
</dbReference>
<accession>A0AAP2RCT7</accession>
<keyword evidence="1" id="KW-0812">Transmembrane</keyword>
<keyword evidence="1" id="KW-0472">Membrane</keyword>
<sequence length="319" mass="34999">MSKKKALEDRKAKERKNNYYKAALAVFIFIAAIAVIYFAFLQGTQAEYKLWELDGSGLLRFTERSIVDANTTLLGSTGDHTLEKVTYKSFGENVYALLRIPADVSKLPVVVILPAASINKENDAAMASALCSMGYATLTLDERGNQGETPGPFAGDLNSGFDAYINGGDPVQYRQVYDALAGLDYIKTRKDLDGSNVAIMGESMGGRFAIIAGALEPQFKAVYVVSSSGYGNKKYDDPEVNAFIASIEPANYLSRLSPGKLIMFHFKNDTIIPAEMGKELFDAASEPKALYLYDGDVHGLYNDMLADDLRYELKETFGR</sequence>
<feature type="transmembrane region" description="Helical" evidence="1">
    <location>
        <begin position="20"/>
        <end position="40"/>
    </location>
</feature>
<reference evidence="3 4" key="1">
    <citation type="submission" date="2017-11" db="EMBL/GenBank/DDBJ databases">
        <title>Isolation and Characterization of Family Methanocellaceae Species from Potential Methane Hydrate Area Offshore Southwestern Taiwan.</title>
        <authorList>
            <person name="Zhang W.-L."/>
            <person name="Chen W.-C."/>
            <person name="Lai M.-C."/>
            <person name="Chen S.-C."/>
        </authorList>
    </citation>
    <scope>NUCLEOTIDE SEQUENCE [LARGE SCALE GENOMIC DNA]</scope>
    <source>
        <strain evidence="3 4">CWC-04</strain>
    </source>
</reference>
<organism evidence="3 4">
    <name type="scientific">Methanooceanicella nereidis</name>
    <dbReference type="NCBI Taxonomy" id="2052831"/>
    <lineage>
        <taxon>Archaea</taxon>
        <taxon>Methanobacteriati</taxon>
        <taxon>Methanobacteriota</taxon>
        <taxon>Stenosarchaea group</taxon>
        <taxon>Methanomicrobia</taxon>
        <taxon>Methanocellales</taxon>
        <taxon>Methanocellaceae</taxon>
        <taxon>Methanooceanicella</taxon>
    </lineage>
</organism>
<dbReference type="InterPro" id="IPR029058">
    <property type="entry name" value="AB_hydrolase_fold"/>
</dbReference>
<dbReference type="Gene3D" id="3.40.50.1820">
    <property type="entry name" value="alpha/beta hydrolase"/>
    <property type="match status" value="1"/>
</dbReference>
<dbReference type="Proteomes" id="UP001320159">
    <property type="component" value="Unassembled WGS sequence"/>
</dbReference>
<dbReference type="InterPro" id="IPR008391">
    <property type="entry name" value="AXE1_dom"/>
</dbReference>
<dbReference type="SUPFAM" id="SSF53474">
    <property type="entry name" value="alpha/beta-Hydrolases"/>
    <property type="match status" value="1"/>
</dbReference>
<comment type="caution">
    <text evidence="3">The sequence shown here is derived from an EMBL/GenBank/DDBJ whole genome shotgun (WGS) entry which is preliminary data.</text>
</comment>
<keyword evidence="4" id="KW-1185">Reference proteome</keyword>
<name>A0AAP2RCT7_9EURY</name>
<dbReference type="RefSeq" id="WP_230742035.1">
    <property type="nucleotide sequence ID" value="NZ_PGCK01000007.1"/>
</dbReference>
<gene>
    <name evidence="3" type="ORF">CUJ83_09265</name>
</gene>
<keyword evidence="1" id="KW-1133">Transmembrane helix</keyword>
<dbReference type="AlphaFoldDB" id="A0AAP2RCT7"/>
<dbReference type="EMBL" id="PGCK01000007">
    <property type="protein sequence ID" value="MCD1295186.1"/>
    <property type="molecule type" value="Genomic_DNA"/>
</dbReference>
<evidence type="ECO:0000313" key="4">
    <source>
        <dbReference type="Proteomes" id="UP001320159"/>
    </source>
</evidence>
<dbReference type="Pfam" id="PF05448">
    <property type="entry name" value="AXE1"/>
    <property type="match status" value="1"/>
</dbReference>
<evidence type="ECO:0000259" key="2">
    <source>
        <dbReference type="Pfam" id="PF05448"/>
    </source>
</evidence>
<evidence type="ECO:0000313" key="3">
    <source>
        <dbReference type="EMBL" id="MCD1295186.1"/>
    </source>
</evidence>